<gene>
    <name evidence="1" type="ORF">GCM10007231_12190</name>
</gene>
<name>A0ABQ1Q5H0_9ACTN</name>
<evidence type="ECO:0000313" key="2">
    <source>
        <dbReference type="Proteomes" id="UP000630594"/>
    </source>
</evidence>
<organism evidence="1 2">
    <name type="scientific">Nocardioides daphniae</name>
    <dbReference type="NCBI Taxonomy" id="402297"/>
    <lineage>
        <taxon>Bacteria</taxon>
        <taxon>Bacillati</taxon>
        <taxon>Actinomycetota</taxon>
        <taxon>Actinomycetes</taxon>
        <taxon>Propionibacteriales</taxon>
        <taxon>Nocardioidaceae</taxon>
        <taxon>Nocardioides</taxon>
    </lineage>
</organism>
<dbReference type="RefSeq" id="WP_188421189.1">
    <property type="nucleotide sequence ID" value="NZ_BMCK01000002.1"/>
</dbReference>
<protein>
    <submittedName>
        <fullName evidence="1">Uncharacterized protein</fullName>
    </submittedName>
</protein>
<dbReference type="Proteomes" id="UP000630594">
    <property type="component" value="Unassembled WGS sequence"/>
</dbReference>
<comment type="caution">
    <text evidence="1">The sequence shown here is derived from an EMBL/GenBank/DDBJ whole genome shotgun (WGS) entry which is preliminary data.</text>
</comment>
<dbReference type="EMBL" id="BMCK01000002">
    <property type="protein sequence ID" value="GGD14749.1"/>
    <property type="molecule type" value="Genomic_DNA"/>
</dbReference>
<evidence type="ECO:0000313" key="1">
    <source>
        <dbReference type="EMBL" id="GGD14749.1"/>
    </source>
</evidence>
<sequence>MAAAGRVEGPTPTGVPAFQTARNRQVKTRVIDYVRVCPDCVSGKEVPPSYRSKQASARIRVTASTYKILDQNNRYDFYAVDVTSEMRKRKGDQDWGWYDVVITSVGRTKLRGTSYSAGRNFENVDRCKSFPVDLGVSFYGVSAGTTVGNVSFCNKGSRMLHSKVAKGRKYHATGVSGIRSVQGQRYVRVPQGKLPKFRVQLVTNKDRFFCYTVSDGTHCRVDHLMQSKGLTIGTTRQKK</sequence>
<accession>A0ABQ1Q5H0</accession>
<proteinExistence type="predicted"/>
<reference evidence="2" key="1">
    <citation type="journal article" date="2019" name="Int. J. Syst. Evol. Microbiol.">
        <title>The Global Catalogue of Microorganisms (GCM) 10K type strain sequencing project: providing services to taxonomists for standard genome sequencing and annotation.</title>
        <authorList>
            <consortium name="The Broad Institute Genomics Platform"/>
            <consortium name="The Broad Institute Genome Sequencing Center for Infectious Disease"/>
            <person name="Wu L."/>
            <person name="Ma J."/>
        </authorList>
    </citation>
    <scope>NUCLEOTIDE SEQUENCE [LARGE SCALE GENOMIC DNA]</scope>
    <source>
        <strain evidence="2">CCM 7403</strain>
    </source>
</reference>
<keyword evidence="2" id="KW-1185">Reference proteome</keyword>